<dbReference type="InterPro" id="IPR036390">
    <property type="entry name" value="WH_DNA-bd_sf"/>
</dbReference>
<dbReference type="Pfam" id="PF00480">
    <property type="entry name" value="ROK"/>
    <property type="match status" value="1"/>
</dbReference>
<dbReference type="SUPFAM" id="SSF46785">
    <property type="entry name" value="Winged helix' DNA-binding domain"/>
    <property type="match status" value="1"/>
</dbReference>
<comment type="caution">
    <text evidence="2">The sequence shown here is derived from an EMBL/GenBank/DDBJ whole genome shotgun (WGS) entry which is preliminary data.</text>
</comment>
<evidence type="ECO:0000313" key="2">
    <source>
        <dbReference type="EMBL" id="NYH78169.1"/>
    </source>
</evidence>
<dbReference type="PANTHER" id="PTHR18964">
    <property type="entry name" value="ROK (REPRESSOR, ORF, KINASE) FAMILY"/>
    <property type="match status" value="1"/>
</dbReference>
<dbReference type="Proteomes" id="UP000548304">
    <property type="component" value="Unassembled WGS sequence"/>
</dbReference>
<evidence type="ECO:0000256" key="1">
    <source>
        <dbReference type="ARBA" id="ARBA00006479"/>
    </source>
</evidence>
<dbReference type="PANTHER" id="PTHR18964:SF149">
    <property type="entry name" value="BIFUNCTIONAL UDP-N-ACETYLGLUCOSAMINE 2-EPIMERASE_N-ACETYLMANNOSAMINE KINASE"/>
    <property type="match status" value="1"/>
</dbReference>
<dbReference type="Gene3D" id="1.10.10.10">
    <property type="entry name" value="Winged helix-like DNA-binding domain superfamily/Winged helix DNA-binding domain"/>
    <property type="match status" value="1"/>
</dbReference>
<dbReference type="SUPFAM" id="SSF53067">
    <property type="entry name" value="Actin-like ATPase domain"/>
    <property type="match status" value="1"/>
</dbReference>
<keyword evidence="2" id="KW-0808">Transferase</keyword>
<comment type="similarity">
    <text evidence="1">Belongs to the ROK (NagC/XylR) family.</text>
</comment>
<keyword evidence="3" id="KW-1185">Reference proteome</keyword>
<dbReference type="InterPro" id="IPR000600">
    <property type="entry name" value="ROK"/>
</dbReference>
<reference evidence="2 3" key="1">
    <citation type="submission" date="2020-07" db="EMBL/GenBank/DDBJ databases">
        <title>Genomic Encyclopedia of Type Strains, Phase III (KMG-III): the genomes of soil and plant-associated and newly described type strains.</title>
        <authorList>
            <person name="Whitman W."/>
        </authorList>
    </citation>
    <scope>NUCLEOTIDE SEQUENCE [LARGE SCALE GENOMIC DNA]</scope>
    <source>
        <strain evidence="2 3">CECT 8576</strain>
    </source>
</reference>
<sequence length="394" mass="41912">MTASTVQGRDPASLRRHNLRTLLRHLHLQGATSRVRLGEVTGLTRSTIADLVGELAERGLAVETGSSRPQSGRGRPPMIVSPREETAYVLAVSVDVDTIGIGRVGLGGTLLEESEARHERGPGDPAASVSQLVRLIHAEVEPFEHAPLAVGIAVPGLVRAEDGVVTRAPNLGWRELNLAERLRDELRFTGPIVIGNEARLAALAEHRRGAGRDCADLVYVSAGVGVGGGIVTHDRLLTGSTGYAGEVGHMITNPGGRSCHCGGRGCWETEIGADALLSQVGVVAPTNRHTALEELFAGAERSDPEVLEAFRRMCPPVAVGLANLVNVFDPRRVLLGGWLRLMLRHTGEELRTALDQLRGLPELPADLRTARFGEQGRLLGAAEAAVSGFLAELR</sequence>
<keyword evidence="2" id="KW-0418">Kinase</keyword>
<dbReference type="Gene3D" id="3.30.420.40">
    <property type="match status" value="2"/>
</dbReference>
<dbReference type="GO" id="GO:0016301">
    <property type="term" value="F:kinase activity"/>
    <property type="evidence" value="ECO:0007669"/>
    <property type="project" value="UniProtKB-KW"/>
</dbReference>
<evidence type="ECO:0000313" key="3">
    <source>
        <dbReference type="Proteomes" id="UP000548304"/>
    </source>
</evidence>
<dbReference type="RefSeq" id="WP_179534681.1">
    <property type="nucleotide sequence ID" value="NZ_JACBYW010000002.1"/>
</dbReference>
<organism evidence="2 3">
    <name type="scientific">Actinopolyspora biskrensis</name>
    <dbReference type="NCBI Taxonomy" id="1470178"/>
    <lineage>
        <taxon>Bacteria</taxon>
        <taxon>Bacillati</taxon>
        <taxon>Actinomycetota</taxon>
        <taxon>Actinomycetes</taxon>
        <taxon>Actinopolysporales</taxon>
        <taxon>Actinopolysporaceae</taxon>
        <taxon>Actinopolyspora</taxon>
    </lineage>
</organism>
<dbReference type="InterPro" id="IPR043129">
    <property type="entry name" value="ATPase_NBD"/>
</dbReference>
<dbReference type="AlphaFoldDB" id="A0A852YX84"/>
<gene>
    <name evidence="2" type="ORF">FHR84_001491</name>
</gene>
<dbReference type="EMBL" id="JACBYW010000002">
    <property type="protein sequence ID" value="NYH78169.1"/>
    <property type="molecule type" value="Genomic_DNA"/>
</dbReference>
<protein>
    <submittedName>
        <fullName evidence="2">Putative NBD/HSP70 family sugar kinase/biotin operon repressor</fullName>
    </submittedName>
</protein>
<proteinExistence type="inferred from homology"/>
<dbReference type="InterPro" id="IPR036388">
    <property type="entry name" value="WH-like_DNA-bd_sf"/>
</dbReference>
<name>A0A852YX84_9ACTN</name>
<accession>A0A852YX84</accession>